<dbReference type="GO" id="GO:0008270">
    <property type="term" value="F:zinc ion binding"/>
    <property type="evidence" value="ECO:0007669"/>
    <property type="project" value="UniProtKB-KW"/>
</dbReference>
<organism evidence="11 12">
    <name type="scientific">Venustampulla echinocandica</name>
    <dbReference type="NCBI Taxonomy" id="2656787"/>
    <lineage>
        <taxon>Eukaryota</taxon>
        <taxon>Fungi</taxon>
        <taxon>Dikarya</taxon>
        <taxon>Ascomycota</taxon>
        <taxon>Pezizomycotina</taxon>
        <taxon>Leotiomycetes</taxon>
        <taxon>Helotiales</taxon>
        <taxon>Pleuroascaceae</taxon>
        <taxon>Venustampulla</taxon>
    </lineage>
</organism>
<keyword evidence="2" id="KW-0479">Metal-binding</keyword>
<dbReference type="GO" id="GO:0004674">
    <property type="term" value="F:protein serine/threonine kinase activity"/>
    <property type="evidence" value="ECO:0007669"/>
    <property type="project" value="TreeGrafter"/>
</dbReference>
<dbReference type="InterPro" id="IPR036465">
    <property type="entry name" value="vWFA_dom_sf"/>
</dbReference>
<keyword evidence="4 7" id="KW-0863">Zinc-finger</keyword>
<evidence type="ECO:0000256" key="4">
    <source>
        <dbReference type="ARBA" id="ARBA00022771"/>
    </source>
</evidence>
<keyword evidence="5" id="KW-0833">Ubl conjugation pathway</keyword>
<name>A0A370TK19_9HELO</name>
<evidence type="ECO:0008006" key="13">
    <source>
        <dbReference type="Google" id="ProtNLM"/>
    </source>
</evidence>
<protein>
    <recommendedName>
        <fullName evidence="13">RING-type domain-containing protein</fullName>
    </recommendedName>
</protein>
<evidence type="ECO:0000256" key="7">
    <source>
        <dbReference type="PROSITE-ProRule" id="PRU00175"/>
    </source>
</evidence>
<dbReference type="InterPro" id="IPR001841">
    <property type="entry name" value="Znf_RING"/>
</dbReference>
<dbReference type="EMBL" id="NPIC01000005">
    <property type="protein sequence ID" value="RDL35864.1"/>
    <property type="molecule type" value="Genomic_DNA"/>
</dbReference>
<dbReference type="PROSITE" id="PS51873">
    <property type="entry name" value="TRIAD"/>
    <property type="match status" value="1"/>
</dbReference>
<keyword evidence="3" id="KW-0677">Repeat</keyword>
<evidence type="ECO:0000256" key="3">
    <source>
        <dbReference type="ARBA" id="ARBA00022737"/>
    </source>
</evidence>
<dbReference type="STRING" id="2656787.A0A370TK19"/>
<keyword evidence="6" id="KW-0862">Zinc</keyword>
<dbReference type="SUPFAM" id="SSF53300">
    <property type="entry name" value="vWA-like"/>
    <property type="match status" value="1"/>
</dbReference>
<evidence type="ECO:0000259" key="10">
    <source>
        <dbReference type="PROSITE" id="PS51873"/>
    </source>
</evidence>
<reference evidence="11 12" key="1">
    <citation type="journal article" date="2018" name="IMA Fungus">
        <title>IMA Genome-F 9: Draft genome sequence of Annulohypoxylon stygium, Aspergillus mulundensis, Berkeleyomyces basicola (syn. Thielaviopsis basicola), Ceratocystis smalleyi, two Cercospora beticola strains, Coleophoma cylindrospora, Fusarium fracticaudum, Phialophora cf. hyalina, and Morchella septimelata.</title>
        <authorList>
            <person name="Wingfield B.D."/>
            <person name="Bills G.F."/>
            <person name="Dong Y."/>
            <person name="Huang W."/>
            <person name="Nel W.J."/>
            <person name="Swalarsk-Parry B.S."/>
            <person name="Vaghefi N."/>
            <person name="Wilken P.M."/>
            <person name="An Z."/>
            <person name="de Beer Z.W."/>
            <person name="De Vos L."/>
            <person name="Chen L."/>
            <person name="Duong T.A."/>
            <person name="Gao Y."/>
            <person name="Hammerbacher A."/>
            <person name="Kikkert J.R."/>
            <person name="Li Y."/>
            <person name="Li H."/>
            <person name="Li K."/>
            <person name="Li Q."/>
            <person name="Liu X."/>
            <person name="Ma X."/>
            <person name="Naidoo K."/>
            <person name="Pethybridge S.J."/>
            <person name="Sun J."/>
            <person name="Steenkamp E.T."/>
            <person name="van der Nest M.A."/>
            <person name="van Wyk S."/>
            <person name="Wingfield M.J."/>
            <person name="Xiong C."/>
            <person name="Yue Q."/>
            <person name="Zhang X."/>
        </authorList>
    </citation>
    <scope>NUCLEOTIDE SEQUENCE [LARGE SCALE GENOMIC DNA]</scope>
    <source>
        <strain evidence="11 12">BP 5553</strain>
    </source>
</reference>
<comment type="caution">
    <text evidence="11">The sequence shown here is derived from an EMBL/GenBank/DDBJ whole genome shotgun (WGS) entry which is preliminary data.</text>
</comment>
<evidence type="ECO:0000256" key="6">
    <source>
        <dbReference type="ARBA" id="ARBA00022833"/>
    </source>
</evidence>
<dbReference type="Proteomes" id="UP000254866">
    <property type="component" value="Unassembled WGS sequence"/>
</dbReference>
<dbReference type="Gene3D" id="3.40.50.410">
    <property type="entry name" value="von Willebrand factor, type A domain"/>
    <property type="match status" value="1"/>
</dbReference>
<evidence type="ECO:0000256" key="5">
    <source>
        <dbReference type="ARBA" id="ARBA00022786"/>
    </source>
</evidence>
<evidence type="ECO:0000259" key="9">
    <source>
        <dbReference type="PROSITE" id="PS50089"/>
    </source>
</evidence>
<dbReference type="GeneID" id="43599325"/>
<evidence type="ECO:0000256" key="8">
    <source>
        <dbReference type="SAM" id="MobiDB-lite"/>
    </source>
</evidence>
<proteinExistence type="predicted"/>
<dbReference type="SUPFAM" id="SSF57850">
    <property type="entry name" value="RING/U-box"/>
    <property type="match status" value="2"/>
</dbReference>
<dbReference type="Pfam" id="PF26200">
    <property type="entry name" value="Rcat_RNF216"/>
    <property type="match status" value="1"/>
</dbReference>
<accession>A0A370TK19</accession>
<feature type="region of interest" description="Disordered" evidence="8">
    <location>
        <begin position="259"/>
        <end position="278"/>
    </location>
</feature>
<feature type="domain" description="RING-type" evidence="10">
    <location>
        <begin position="859"/>
        <end position="1094"/>
    </location>
</feature>
<evidence type="ECO:0000313" key="11">
    <source>
        <dbReference type="EMBL" id="RDL35864.1"/>
    </source>
</evidence>
<dbReference type="InterPro" id="IPR052969">
    <property type="entry name" value="Thr-specific_kinase-like"/>
</dbReference>
<sequence>MAGPSEVYDLIILVDATASMGSYLTSLQTSLPQIISISALTGSFSRIGLLAYRDYCDSNLIEWSGWMPQDAVWDDKPSVDLLAAAKTLSATGGGDYPEATKTGLAKAYEVMREDATTVILLYTDAPPHTVAGSGSVNHRSEQRALEQPDSYGGFGPLFADWVRGARTMALKEGKKRAQVFSLLEPSMSRDDGTYYTFLSTVTGGACFYLDKAQPKDISKVTVDLLLAWMGVEKEGAAVTPVAAWGVRFKNASALENVTKESAKEAEPGSRPSKGSEELPLNSACLKEFLPKREIPVQDFALRYNSDNSYKALVASQLQKIIDQDVSAISLNPVFGSLWRAVCNDRSNDNREGLISSFGLQVDRIKDAALKEMMTGWLAESYDYSADVAEAIGLVPEYEQFPCVYLDPTHAFTHTHDNDDGQEEEDNRPITEFTRGELLEISRSCDYRILRRLGRVLTRLTFVNTREELPAHIANAEDTVTRIPMALASKEFGHKFWRILLHIVVPGTMLSARPAALLAALTIRLGIQPLSKAAGAEMLMWRDKWNNIEVPETWNVSCLSLLLDADRAYSDRHQGEKSEIAKTNRKGLLRETDKKLFDRLVSYKMLELNLQTSLVAKVGWRPEKTPIPIGPVVVCKSCQYPRSVTIMGPKGKCGNCIATDFPTPEERQAWIEHRVTKDDNEATEAIWVECRVRTCRAQYVVYHPEALNVTPKCHYCRQQSTTAGAKTKHDSTPYLECDQCLNRVIFPKEYRSHSSSRFKCVACSNDRSSVIDVETNANELSKENGTNWLLENKKDKMNEPLGGRSLFRQLTEAGIEDFCERVILFPSPDKQNVVLDGKTIQNYPDLVKQLESWVSRRRTESGTCSLCFSDLRKADLNSACGRRGCDQKVCRACLCAWYGLNGAGRIINIAALSCPFCRRAPTAKTLHGYGMGIHAVGDLGQAVRNAGQWVYAWCMDCARAKQYLERVCAAGAPTELSNFVCDPCGQIREEASRRETEALQAEMARMEVEGRRLNYERRVEVEAAMERSRLESLMIKKVGQFKCCPGCTVLTEKSYGCGHMDCPCGTTWCWFCGEKSTQTDIYRHMDKQHNGWFAGDDEDDEGDDE</sequence>
<keyword evidence="12" id="KW-1185">Reference proteome</keyword>
<gene>
    <name evidence="11" type="ORF">BP5553_06476</name>
</gene>
<dbReference type="GO" id="GO:0005737">
    <property type="term" value="C:cytoplasm"/>
    <property type="evidence" value="ECO:0007669"/>
    <property type="project" value="TreeGrafter"/>
</dbReference>
<dbReference type="PANTHER" id="PTHR47763:SF1">
    <property type="entry name" value="DUF659 DOMAIN-CONTAINING PROTEIN"/>
    <property type="match status" value="1"/>
</dbReference>
<dbReference type="RefSeq" id="XP_031868520.1">
    <property type="nucleotide sequence ID" value="XM_032015099.1"/>
</dbReference>
<dbReference type="AlphaFoldDB" id="A0A370TK19"/>
<keyword evidence="1" id="KW-0808">Transferase</keyword>
<evidence type="ECO:0000313" key="12">
    <source>
        <dbReference type="Proteomes" id="UP000254866"/>
    </source>
</evidence>
<evidence type="ECO:0000256" key="1">
    <source>
        <dbReference type="ARBA" id="ARBA00022679"/>
    </source>
</evidence>
<dbReference type="PROSITE" id="PS50089">
    <property type="entry name" value="ZF_RING_2"/>
    <property type="match status" value="1"/>
</dbReference>
<dbReference type="Gene3D" id="1.20.120.1750">
    <property type="match status" value="1"/>
</dbReference>
<evidence type="ECO:0000256" key="2">
    <source>
        <dbReference type="ARBA" id="ARBA00022723"/>
    </source>
</evidence>
<dbReference type="PANTHER" id="PTHR47763">
    <property type="entry name" value="ALPHA-PROTEIN KINASE VWKA"/>
    <property type="match status" value="1"/>
</dbReference>
<dbReference type="OrthoDB" id="10009520at2759"/>
<dbReference type="InterPro" id="IPR044066">
    <property type="entry name" value="TRIAD_supradom"/>
</dbReference>
<feature type="domain" description="RING-type" evidence="9">
    <location>
        <begin position="863"/>
        <end position="917"/>
    </location>
</feature>